<sequence length="509" mass="56519">MNWLRRHNTKASAKSSPRLPSEAEISLLQDFQGRLLTAFDSEKHRAMLEDLWHLLTTGLPEQPDVAHVASGQGAEDCRACGAGVDAAGGGLMVVDVPDFSPVNERWTSFGFQQQDPASDIRGGGLLSVEQLIYFATEQRDEAMAMLRQQRRESHSRLSIERIGVSTNYPWAAAGIGITRMLAELFSLVSAAGAPNRSFHTETKLYWQLSSEFHELYSIAFRLMDAVWQEMGATYMQFQLVNKEVRKRLATALNKSPTSVDELADMLNLKSRRVVLKPLMSGMMDKQPQDSIGVRERWKTRFFVLEANSRFRHTLSYFATEKAWETNPYEPKGRLVLHPMASARAVARDTFIVNSNGHMLQLKVSTKSLADKWITAINTAVEAERTAFAEQEEQQQRWKNNHRTVRSDSYKLAPVPSWTEADGGSVSQATSSGAPTSRAAGVDEGEDDEGPKTRCATREEDETAGGRGVLEDERNRQSSLEDDPSVDHTAETGGHGQRAPAAGEAQAQGY</sequence>
<dbReference type="AlphaFoldDB" id="A0A7S2RSX2"/>
<comment type="function">
    <text evidence="1">Involved in cytoskeletal rearrangements required for phagocytosis of apoptotic cells and cell motility. Acts in association with DOCK1 and CRK. Was initially proposed to be required in complex with DOCK1 to activate Rac Rho small GTPases. May enhance the guanine nucleotide exchange factor (GEF) activity of DOCK1.</text>
</comment>
<dbReference type="CDD" id="cd00821">
    <property type="entry name" value="PH"/>
    <property type="match status" value="1"/>
</dbReference>
<dbReference type="Pfam" id="PF04727">
    <property type="entry name" value="ELMO_CED12"/>
    <property type="match status" value="1"/>
</dbReference>
<evidence type="ECO:0008006" key="6">
    <source>
        <dbReference type="Google" id="ProtNLM"/>
    </source>
</evidence>
<proteinExistence type="predicted"/>
<protein>
    <recommendedName>
        <fullName evidence="6">PH domain-containing protein</fullName>
    </recommendedName>
</protein>
<dbReference type="SUPFAM" id="SSF50729">
    <property type="entry name" value="PH domain-like"/>
    <property type="match status" value="1"/>
</dbReference>
<evidence type="ECO:0000259" key="4">
    <source>
        <dbReference type="PROSITE" id="PS51335"/>
    </source>
</evidence>
<dbReference type="InterPro" id="IPR050868">
    <property type="entry name" value="ELMO_domain-containing"/>
</dbReference>
<name>A0A7S2RSX2_9STRA</name>
<evidence type="ECO:0000259" key="3">
    <source>
        <dbReference type="PROSITE" id="PS50003"/>
    </source>
</evidence>
<accession>A0A7S2RSX2</accession>
<dbReference type="SMART" id="SM00233">
    <property type="entry name" value="PH"/>
    <property type="match status" value="1"/>
</dbReference>
<feature type="domain" description="ELMO" evidence="4">
    <location>
        <begin position="43"/>
        <end position="252"/>
    </location>
</feature>
<dbReference type="InterPro" id="IPR006816">
    <property type="entry name" value="ELMO_dom"/>
</dbReference>
<dbReference type="Gene3D" id="2.30.29.30">
    <property type="entry name" value="Pleckstrin-homology domain (PH domain)/Phosphotyrosine-binding domain (PTB)"/>
    <property type="match status" value="1"/>
</dbReference>
<feature type="region of interest" description="Disordered" evidence="2">
    <location>
        <begin position="409"/>
        <end position="509"/>
    </location>
</feature>
<gene>
    <name evidence="5" type="ORF">RMAR1173_LOCUS7645</name>
</gene>
<feature type="domain" description="PH" evidence="3">
    <location>
        <begin position="276"/>
        <end position="381"/>
    </location>
</feature>
<evidence type="ECO:0000313" key="5">
    <source>
        <dbReference type="EMBL" id="CAD9679747.1"/>
    </source>
</evidence>
<dbReference type="InterPro" id="IPR011993">
    <property type="entry name" value="PH-like_dom_sf"/>
</dbReference>
<dbReference type="PROSITE" id="PS51335">
    <property type="entry name" value="ELMO"/>
    <property type="match status" value="1"/>
</dbReference>
<dbReference type="PANTHER" id="PTHR12771:SF56">
    <property type="entry name" value="CED-12"/>
    <property type="match status" value="1"/>
</dbReference>
<reference evidence="5" key="1">
    <citation type="submission" date="2021-01" db="EMBL/GenBank/DDBJ databases">
        <authorList>
            <person name="Corre E."/>
            <person name="Pelletier E."/>
            <person name="Niang G."/>
            <person name="Scheremetjew M."/>
            <person name="Finn R."/>
            <person name="Kale V."/>
            <person name="Holt S."/>
            <person name="Cochrane G."/>
            <person name="Meng A."/>
            <person name="Brown T."/>
            <person name="Cohen L."/>
        </authorList>
    </citation>
    <scope>NUCLEOTIDE SEQUENCE</scope>
    <source>
        <strain evidence="5">CCMP1243</strain>
    </source>
</reference>
<dbReference type="InterPro" id="IPR001849">
    <property type="entry name" value="PH_domain"/>
</dbReference>
<feature type="compositionally biased region" description="Polar residues" evidence="2">
    <location>
        <begin position="424"/>
        <end position="434"/>
    </location>
</feature>
<dbReference type="PANTHER" id="PTHR12771">
    <property type="entry name" value="ENGULFMENT AND CELL MOTILITY"/>
    <property type="match status" value="1"/>
</dbReference>
<evidence type="ECO:0000256" key="1">
    <source>
        <dbReference type="ARBA" id="ARBA00024863"/>
    </source>
</evidence>
<organism evidence="5">
    <name type="scientific">Rhizochromulina marina</name>
    <dbReference type="NCBI Taxonomy" id="1034831"/>
    <lineage>
        <taxon>Eukaryota</taxon>
        <taxon>Sar</taxon>
        <taxon>Stramenopiles</taxon>
        <taxon>Ochrophyta</taxon>
        <taxon>Dictyochophyceae</taxon>
        <taxon>Rhizochromulinales</taxon>
        <taxon>Rhizochromulina</taxon>
    </lineage>
</organism>
<evidence type="ECO:0000256" key="2">
    <source>
        <dbReference type="SAM" id="MobiDB-lite"/>
    </source>
</evidence>
<dbReference type="EMBL" id="HBHJ01011747">
    <property type="protein sequence ID" value="CAD9679747.1"/>
    <property type="molecule type" value="Transcribed_RNA"/>
</dbReference>
<dbReference type="PROSITE" id="PS50003">
    <property type="entry name" value="PH_DOMAIN"/>
    <property type="match status" value="1"/>
</dbReference>